<name>A0ABT4Z6K2_HALEZ</name>
<keyword evidence="1" id="KW-0812">Transmembrane</keyword>
<evidence type="ECO:0000256" key="1">
    <source>
        <dbReference type="SAM" id="Phobius"/>
    </source>
</evidence>
<organism evidence="2 3">
    <name type="scientific">Halorubrum ezzemoulense</name>
    <name type="common">Halorubrum chaoviator</name>
    <dbReference type="NCBI Taxonomy" id="337243"/>
    <lineage>
        <taxon>Archaea</taxon>
        <taxon>Methanobacteriati</taxon>
        <taxon>Methanobacteriota</taxon>
        <taxon>Stenosarchaea group</taxon>
        <taxon>Halobacteria</taxon>
        <taxon>Halobacteriales</taxon>
        <taxon>Haloferacaceae</taxon>
        <taxon>Halorubrum</taxon>
    </lineage>
</organism>
<feature type="non-terminal residue" evidence="2">
    <location>
        <position position="1"/>
    </location>
</feature>
<sequence>ENADFVYRRILIESAIQTSEIYVLPSSEPSAQIRFQLRDDTGRFGDSANTRFFVEKPITRDYDNDGTNETRYQVISGDRLGADGEFPTILVDSERYRLRVENDAGEQRVLGSYVVQGATTSPIPIGSIEISGDTEQGALMQATLREAPDGASHEHEVRLVYVDPEGETSEIDVSITNGTGGQIRPTSTEQINSTAAYVETYPITQPFNPEEDTATVEIVATRNFEQVTFEEQLGDVPPIDTGPLPQELVELAALASILAVLGLLVIINPAMAALVTPGYAGLLVVLGLAPIPMFGVVLAGLIGVLASVASRGG</sequence>
<keyword evidence="1" id="KW-1133">Transmembrane helix</keyword>
<accession>A0ABT4Z6K2</accession>
<protein>
    <submittedName>
        <fullName evidence="2">Uncharacterized protein</fullName>
    </submittedName>
</protein>
<feature type="transmembrane region" description="Helical" evidence="1">
    <location>
        <begin position="279"/>
        <end position="308"/>
    </location>
</feature>
<dbReference type="EMBL" id="JAQLUK010000027">
    <property type="protein sequence ID" value="MDB2293684.1"/>
    <property type="molecule type" value="Genomic_DNA"/>
</dbReference>
<reference evidence="2 3" key="1">
    <citation type="submission" date="2023-01" db="EMBL/GenBank/DDBJ databases">
        <title>Halorubrum ezzemoulense from Santa Pola, Spain.</title>
        <authorList>
            <person name="Feng Y."/>
            <person name="Louyakis A.S."/>
            <person name="Gogarten J.P."/>
        </authorList>
    </citation>
    <scope>NUCLEOTIDE SEQUENCE [LARGE SCALE GENOMIC DNA]</scope>
    <source>
        <strain evidence="2 3">AMM015</strain>
    </source>
</reference>
<evidence type="ECO:0000313" key="2">
    <source>
        <dbReference type="EMBL" id="MDB2293684.1"/>
    </source>
</evidence>
<keyword evidence="1" id="KW-0472">Membrane</keyword>
<feature type="transmembrane region" description="Helical" evidence="1">
    <location>
        <begin position="248"/>
        <end position="267"/>
    </location>
</feature>
<dbReference type="Proteomes" id="UP001210528">
    <property type="component" value="Unassembled WGS sequence"/>
</dbReference>
<gene>
    <name evidence="2" type="ORF">PM085_15615</name>
</gene>
<proteinExistence type="predicted"/>
<evidence type="ECO:0000313" key="3">
    <source>
        <dbReference type="Proteomes" id="UP001210528"/>
    </source>
</evidence>
<comment type="caution">
    <text evidence="2">The sequence shown here is derived from an EMBL/GenBank/DDBJ whole genome shotgun (WGS) entry which is preliminary data.</text>
</comment>
<keyword evidence="3" id="KW-1185">Reference proteome</keyword>